<dbReference type="GeneID" id="34451349"/>
<comment type="caution">
    <text evidence="3">The sequence shown here is derived from an EMBL/GenBank/DDBJ whole genome shotgun (WGS) entry which is preliminary data.</text>
</comment>
<protein>
    <recommendedName>
        <fullName evidence="2">DUF6536 domain-containing protein</fullName>
    </recommendedName>
</protein>
<keyword evidence="1" id="KW-0472">Membrane</keyword>
<organism evidence="3 4">
    <name type="scientific">Aspergillus bombycis</name>
    <dbReference type="NCBI Taxonomy" id="109264"/>
    <lineage>
        <taxon>Eukaryota</taxon>
        <taxon>Fungi</taxon>
        <taxon>Dikarya</taxon>
        <taxon>Ascomycota</taxon>
        <taxon>Pezizomycotina</taxon>
        <taxon>Eurotiomycetes</taxon>
        <taxon>Eurotiomycetidae</taxon>
        <taxon>Eurotiales</taxon>
        <taxon>Aspergillaceae</taxon>
        <taxon>Aspergillus</taxon>
    </lineage>
</organism>
<dbReference type="RefSeq" id="XP_022386250.1">
    <property type="nucleotide sequence ID" value="XM_022535088.1"/>
</dbReference>
<dbReference type="PANTHER" id="PTHR35395:SF1">
    <property type="entry name" value="DUF6536 DOMAIN-CONTAINING PROTEIN"/>
    <property type="match status" value="1"/>
</dbReference>
<gene>
    <name evidence="3" type="ORF">ABOM_007959</name>
</gene>
<feature type="transmembrane region" description="Helical" evidence="1">
    <location>
        <begin position="460"/>
        <end position="483"/>
    </location>
</feature>
<feature type="transmembrane region" description="Helical" evidence="1">
    <location>
        <begin position="188"/>
        <end position="205"/>
    </location>
</feature>
<keyword evidence="4" id="KW-1185">Reference proteome</keyword>
<dbReference type="EMBL" id="LYCR01000087">
    <property type="protein sequence ID" value="OGM42533.1"/>
    <property type="molecule type" value="Genomic_DNA"/>
</dbReference>
<feature type="domain" description="DUF6536" evidence="2">
    <location>
        <begin position="71"/>
        <end position="227"/>
    </location>
</feature>
<dbReference type="Proteomes" id="UP000179179">
    <property type="component" value="Unassembled WGS sequence"/>
</dbReference>
<reference evidence="3 4" key="1">
    <citation type="journal article" date="2016" name="Genome Biol. Evol.">
        <title>Draft genome sequence of an aflatoxigenic Aspergillus species, A. bombycis.</title>
        <authorList>
            <person name="Moore G.G."/>
            <person name="Mack B.M."/>
            <person name="Beltz S.B."/>
            <person name="Gilbert M.K."/>
        </authorList>
    </citation>
    <scope>NUCLEOTIDE SEQUENCE [LARGE SCALE GENOMIC DNA]</scope>
    <source>
        <strain evidence="4">NRRL 26010</strain>
    </source>
</reference>
<dbReference type="STRING" id="109264.A0A1F7ZSV3"/>
<proteinExistence type="predicted"/>
<feature type="transmembrane region" description="Helical" evidence="1">
    <location>
        <begin position="591"/>
        <end position="613"/>
    </location>
</feature>
<sequence>MAEDINKDAAQPCTALPSSWRPQLRYFSLSQSVSEKDDKDGGATSLITAVSTTSLTVPGAPRRDYQEGEEWIKGALLCTWGAGIALALNFVMAIVATGISYSKPSNKRRFQSIALYDGNCSVSSHWATGLHLLINLLSTLLLAASNYVMQCLAAPSRSDVDQAHKQRKWLDIGTFSVRNFAVMDTRRKILWTLLLLSSTPIHMIYNSVVFSSISMLEYATVVIPEDLASSEPLVEGKDGTDSFIRQVGTSPVDLQAEISNGTFQTMSVQDCINKYNVEFNTQLGTLIFITDRRHFQNTGSLQGVIGYSVALDITVYDVLRDTDTQESITDSSVTVHGLHWAYFPWNFTVPDTLPGKRTSFTLQDMGYLYDYEKYKNDILEHDLDALHVYLTTYNPDRQALSTYLRTPTHWANSSWAANLTFELGHGPVYVPSVSKDSIDRATQVSPSRCMTKDKDQRCQLFFSPPIAIAVIVSNVIKVICMYLTARTGRKNILLTVGDALSSFLTTPDPTTEGNCLLSRADVSRGPESWTAVTIWSSPNRFKGYHLKWSMGSTADIPLVEIPSGTDPPSTDCPKMLPGRKRWYQAASVKRWTATLGFFTCCLATSIFLLRLSLGTSSGSIPKAWALGFGKATSRTMIQSSAISSTIIALVLLSNTPQIVLSILYFLCNSLMTCMRIAAEYDDYATQRKPLRVSWPRGEQRSTYYLSLPYRYSAPLIFFSVIMHWLLSQSIFFVHIQVYDVHDQLSQMSFRGCGYSPIAIFIVLLVSSVAILALLGVSSRRLKSRMPLATHCSAAISAACHPPPGDRDAALKPVMWGEVPRGMFDEPGRDHLTANHGAGPESLEARYHCTFTSQGVETPNPGRLYR</sequence>
<dbReference type="InterPro" id="IPR046623">
    <property type="entry name" value="DUF6536"/>
</dbReference>
<feature type="transmembrane region" description="Helical" evidence="1">
    <location>
        <begin position="715"/>
        <end position="737"/>
    </location>
</feature>
<evidence type="ECO:0000313" key="4">
    <source>
        <dbReference type="Proteomes" id="UP000179179"/>
    </source>
</evidence>
<feature type="transmembrane region" description="Helical" evidence="1">
    <location>
        <begin position="641"/>
        <end position="666"/>
    </location>
</feature>
<name>A0A1F7ZSV3_9EURO</name>
<dbReference type="AlphaFoldDB" id="A0A1F7ZSV3"/>
<keyword evidence="1" id="KW-1133">Transmembrane helix</keyword>
<dbReference type="Pfam" id="PF20163">
    <property type="entry name" value="DUF6536"/>
    <property type="match status" value="1"/>
</dbReference>
<feature type="transmembrane region" description="Helical" evidence="1">
    <location>
        <begin position="757"/>
        <end position="776"/>
    </location>
</feature>
<feature type="transmembrane region" description="Helical" evidence="1">
    <location>
        <begin position="80"/>
        <end position="101"/>
    </location>
</feature>
<dbReference type="PANTHER" id="PTHR35395">
    <property type="entry name" value="DUF6536 DOMAIN-CONTAINING PROTEIN"/>
    <property type="match status" value="1"/>
</dbReference>
<evidence type="ECO:0000259" key="2">
    <source>
        <dbReference type="Pfam" id="PF20163"/>
    </source>
</evidence>
<evidence type="ECO:0000256" key="1">
    <source>
        <dbReference type="SAM" id="Phobius"/>
    </source>
</evidence>
<keyword evidence="1" id="KW-0812">Transmembrane</keyword>
<dbReference type="OrthoDB" id="5429634at2759"/>
<accession>A0A1F7ZSV3</accession>
<evidence type="ECO:0000313" key="3">
    <source>
        <dbReference type="EMBL" id="OGM42533.1"/>
    </source>
</evidence>